<dbReference type="AlphaFoldDB" id="A0A7I7Y2H1"/>
<evidence type="ECO:0000256" key="14">
    <source>
        <dbReference type="ARBA" id="ARBA00023004"/>
    </source>
</evidence>
<evidence type="ECO:0000256" key="3">
    <source>
        <dbReference type="ARBA" id="ARBA00005096"/>
    </source>
</evidence>
<evidence type="ECO:0000256" key="4">
    <source>
        <dbReference type="ARBA" id="ARBA00010429"/>
    </source>
</evidence>
<feature type="binding site" evidence="20">
    <location>
        <position position="680"/>
    </location>
    <ligand>
        <name>[4Fe-4S] cluster</name>
        <dbReference type="ChEBI" id="CHEBI:49883"/>
    </ligand>
</feature>
<dbReference type="FunFam" id="3.50.50.60:FF:000033">
    <property type="entry name" value="Nitrite reductase [NAD(P)H], large subunit"/>
    <property type="match status" value="1"/>
</dbReference>
<dbReference type="InterPro" id="IPR006067">
    <property type="entry name" value="NO2/SO3_Rdtase_4Fe4S_dom"/>
</dbReference>
<dbReference type="GO" id="GO:0051537">
    <property type="term" value="F:2 iron, 2 sulfur cluster binding"/>
    <property type="evidence" value="ECO:0007669"/>
    <property type="project" value="UniProtKB-KW"/>
</dbReference>
<proteinExistence type="inferred from homology"/>
<dbReference type="GO" id="GO:0050661">
    <property type="term" value="F:NADP binding"/>
    <property type="evidence" value="ECO:0007669"/>
    <property type="project" value="UniProtKB-UniRule"/>
</dbReference>
<dbReference type="PRINTS" id="PR00397">
    <property type="entry name" value="SIROHAEM"/>
</dbReference>
<comment type="catalytic activity">
    <reaction evidence="18">
        <text>hydrogen sulfide + 6 oxidized [2Fe-2S]-[ferredoxin] + 3 H2O = sulfite + 6 reduced [2Fe-2S]-[ferredoxin] + 7 H(+)</text>
        <dbReference type="Rhea" id="RHEA:23132"/>
        <dbReference type="Rhea" id="RHEA-COMP:10000"/>
        <dbReference type="Rhea" id="RHEA-COMP:10001"/>
        <dbReference type="ChEBI" id="CHEBI:15377"/>
        <dbReference type="ChEBI" id="CHEBI:15378"/>
        <dbReference type="ChEBI" id="CHEBI:17359"/>
        <dbReference type="ChEBI" id="CHEBI:29919"/>
        <dbReference type="ChEBI" id="CHEBI:33737"/>
        <dbReference type="ChEBI" id="CHEBI:33738"/>
        <dbReference type="EC" id="1.8.7.1"/>
    </reaction>
</comment>
<reference evidence="26" key="1">
    <citation type="journal article" date="2019" name="Emerg. Microbes Infect.">
        <title>Comprehensive subspecies identification of 175 nontuberculous mycobacteria species based on 7547 genomic profiles.</title>
        <authorList>
            <person name="Matsumoto Y."/>
            <person name="Kinjo T."/>
            <person name="Motooka D."/>
            <person name="Nabeya D."/>
            <person name="Jung N."/>
            <person name="Uechi K."/>
            <person name="Horii T."/>
            <person name="Iida T."/>
            <person name="Fujita J."/>
            <person name="Nakamura S."/>
        </authorList>
    </citation>
    <scope>NUCLEOTIDE SEQUENCE [LARGE SCALE GENOMIC DNA]</scope>
    <source>
        <strain evidence="26">JCM 13671</strain>
    </source>
</reference>
<feature type="domain" description="Nitrite/sulphite reductase 4Fe-4S" evidence="21">
    <location>
        <begin position="631"/>
        <end position="767"/>
    </location>
</feature>
<keyword evidence="10 20" id="KW-0479">Metal-binding</keyword>
<evidence type="ECO:0000256" key="13">
    <source>
        <dbReference type="ARBA" id="ARBA00023002"/>
    </source>
</evidence>
<feature type="binding site" evidence="20">
    <location>
        <position position="684"/>
    </location>
    <ligand>
        <name>[4Fe-4S] cluster</name>
        <dbReference type="ChEBI" id="CHEBI:49883"/>
    </ligand>
</feature>
<evidence type="ECO:0000259" key="21">
    <source>
        <dbReference type="Pfam" id="PF01077"/>
    </source>
</evidence>
<gene>
    <name evidence="26" type="primary">nirB_2</name>
    <name evidence="26" type="ORF">MCNF_44220</name>
</gene>
<dbReference type="GO" id="GO:0050660">
    <property type="term" value="F:flavin adenine dinucleotide binding"/>
    <property type="evidence" value="ECO:0007669"/>
    <property type="project" value="UniProtKB-UniRule"/>
</dbReference>
<organism evidence="26 27">
    <name type="scientific">Mycolicibacterium confluentis</name>
    <dbReference type="NCBI Taxonomy" id="28047"/>
    <lineage>
        <taxon>Bacteria</taxon>
        <taxon>Bacillati</taxon>
        <taxon>Actinomycetota</taxon>
        <taxon>Actinomycetes</taxon>
        <taxon>Mycobacteriales</taxon>
        <taxon>Mycobacteriaceae</taxon>
        <taxon>Mycolicibacterium</taxon>
    </lineage>
</organism>
<dbReference type="Pfam" id="PF04324">
    <property type="entry name" value="Fer2_BFD"/>
    <property type="match status" value="1"/>
</dbReference>
<dbReference type="InterPro" id="IPR041854">
    <property type="entry name" value="BFD-like_2Fe2S-bd_dom_sf"/>
</dbReference>
<dbReference type="GO" id="GO:0051539">
    <property type="term" value="F:4 iron, 4 sulfur cluster binding"/>
    <property type="evidence" value="ECO:0007669"/>
    <property type="project" value="UniProtKB-KW"/>
</dbReference>
<dbReference type="InterPro" id="IPR016156">
    <property type="entry name" value="FAD/NAD-linked_Rdtase_dimer_sf"/>
</dbReference>
<evidence type="ECO:0000256" key="5">
    <source>
        <dbReference type="ARBA" id="ARBA00012353"/>
    </source>
</evidence>
<evidence type="ECO:0000256" key="17">
    <source>
        <dbReference type="ARBA" id="ARBA00034078"/>
    </source>
</evidence>
<keyword evidence="9" id="KW-0001">2Fe-2S</keyword>
<feature type="binding site" evidence="20">
    <location>
        <position position="640"/>
    </location>
    <ligand>
        <name>[4Fe-4S] cluster</name>
        <dbReference type="ChEBI" id="CHEBI:49883"/>
    </ligand>
</feature>
<keyword evidence="16 19" id="KW-0534">Nitrate assimilation</keyword>
<dbReference type="InterPro" id="IPR006066">
    <property type="entry name" value="NO2/SO3_Rdtase_FeS/sirohaem_BS"/>
</dbReference>
<dbReference type="InterPro" id="IPR052034">
    <property type="entry name" value="NasD-like"/>
</dbReference>
<keyword evidence="13" id="KW-0560">Oxidoreductase</keyword>
<keyword evidence="27" id="KW-1185">Reference proteome</keyword>
<dbReference type="InterPro" id="IPR012744">
    <property type="entry name" value="Nitri_red_NirB"/>
</dbReference>
<dbReference type="InterPro" id="IPR045854">
    <property type="entry name" value="NO2/SO3_Rdtase_4Fe4S_sf"/>
</dbReference>
<dbReference type="Gene3D" id="3.30.390.30">
    <property type="match status" value="1"/>
</dbReference>
<feature type="domain" description="BFD-like [2Fe-2S]-binding" evidence="23">
    <location>
        <begin position="427"/>
        <end position="474"/>
    </location>
</feature>
<feature type="binding site" evidence="20">
    <location>
        <position position="646"/>
    </location>
    <ligand>
        <name>[4Fe-4S] cluster</name>
        <dbReference type="ChEBI" id="CHEBI:49883"/>
    </ligand>
</feature>
<evidence type="ECO:0000256" key="16">
    <source>
        <dbReference type="ARBA" id="ARBA00023063"/>
    </source>
</evidence>
<comment type="function">
    <text evidence="2">Catalyzes the reduction of sulfite to sulfide, a step in the biosynthesis of sulfur-containing amino acids and cofactors.</text>
</comment>
<dbReference type="OrthoDB" id="9768666at2"/>
<evidence type="ECO:0000256" key="15">
    <source>
        <dbReference type="ARBA" id="ARBA00023014"/>
    </source>
</evidence>
<dbReference type="InterPro" id="IPR036136">
    <property type="entry name" value="Nit/Sulf_reduc_fer-like_dom_sf"/>
</dbReference>
<comment type="cofactor">
    <cofactor evidence="17">
        <name>[2Fe-2S] cluster</name>
        <dbReference type="ChEBI" id="CHEBI:190135"/>
    </cofactor>
</comment>
<accession>A0A7I7Y2H1</accession>
<dbReference type="Pfam" id="PF18267">
    <property type="entry name" value="Rubredoxin_C"/>
    <property type="match status" value="1"/>
</dbReference>
<comment type="cofactor">
    <cofactor evidence="1 19">
        <name>FAD</name>
        <dbReference type="ChEBI" id="CHEBI:57692"/>
    </cofactor>
</comment>
<keyword evidence="8 19" id="KW-0285">Flavoprotein</keyword>
<dbReference type="SUPFAM" id="SSF55124">
    <property type="entry name" value="Nitrite/Sulfite reductase N-terminal domain-like"/>
    <property type="match status" value="1"/>
</dbReference>
<reference evidence="26" key="2">
    <citation type="submission" date="2020-02" db="EMBL/GenBank/DDBJ databases">
        <authorList>
            <person name="Matsumoto Y."/>
            <person name="Motooka D."/>
            <person name="Nakamura S."/>
        </authorList>
    </citation>
    <scope>NUCLEOTIDE SEQUENCE</scope>
    <source>
        <strain evidence="26">JCM 13671</strain>
    </source>
</reference>
<dbReference type="GO" id="GO:0042128">
    <property type="term" value="P:nitrate assimilation"/>
    <property type="evidence" value="ECO:0007669"/>
    <property type="project" value="UniProtKB-UniRule"/>
</dbReference>
<evidence type="ECO:0000256" key="19">
    <source>
        <dbReference type="PIRNR" id="PIRNR037149"/>
    </source>
</evidence>
<evidence type="ECO:0000259" key="23">
    <source>
        <dbReference type="Pfam" id="PF04324"/>
    </source>
</evidence>
<dbReference type="CDD" id="cd19944">
    <property type="entry name" value="NirB_Fer2_BFD-like_2"/>
    <property type="match status" value="1"/>
</dbReference>
<evidence type="ECO:0000313" key="26">
    <source>
        <dbReference type="EMBL" id="BBZ35817.1"/>
    </source>
</evidence>
<dbReference type="FunFam" id="3.30.413.10:FF:000010">
    <property type="entry name" value="Nitrite reductase large subunit"/>
    <property type="match status" value="1"/>
</dbReference>
<dbReference type="PANTHER" id="PTHR43809:SF1">
    <property type="entry name" value="NITRITE REDUCTASE (NADH) LARGE SUBUNIT"/>
    <property type="match status" value="1"/>
</dbReference>
<dbReference type="UniPathway" id="UPA00653"/>
<dbReference type="FunFam" id="1.10.10.1100:FF:000002">
    <property type="entry name" value="Nitrite reductase large subunit"/>
    <property type="match status" value="1"/>
</dbReference>
<name>A0A7I7Y2H1_9MYCO</name>
<dbReference type="InterPro" id="IPR023753">
    <property type="entry name" value="FAD/NAD-binding_dom"/>
</dbReference>
<keyword evidence="15 20" id="KW-0411">Iron-sulfur</keyword>
<dbReference type="PROSITE" id="PS00365">
    <property type="entry name" value="NIR_SIR"/>
    <property type="match status" value="1"/>
</dbReference>
<keyword evidence="11" id="KW-0883">Thioether bond</keyword>
<keyword evidence="7 20" id="KW-0349">Heme</keyword>
<keyword evidence="12 19" id="KW-0274">FAD</keyword>
<dbReference type="CDD" id="cd19943">
    <property type="entry name" value="NirB_Fer2_BFD-like_1"/>
    <property type="match status" value="1"/>
</dbReference>
<dbReference type="GO" id="GO:0098809">
    <property type="term" value="F:nitrite reductase activity"/>
    <property type="evidence" value="ECO:0007669"/>
    <property type="project" value="InterPro"/>
</dbReference>
<sequence length="844" mass="89506">MQSHTCVVVGHGMVAHRFVEALRARDTDGDWHITVLGEEADPAYDRVGLTSYTEHWDRTRMALSGNTYAEDPRVRLELGACVTELDRDRQVVTTETGERYGYDVLVLATGSYAFVPPVPGHDLPGCHVYRTLDDLDAIRHAARAASAAGHTDRAVVIGGGLLGLEAANALRGFGLHAHIVEMAPRLMAQQLDEAGGALLGTMISKLGIDVHLAVGTQSIEQTAHGGMAVNLSDGTVIDAGVVVFAAGVRPRDELARFAGLEVAERGGVLTDLSCATEDPHIYAVGEVAAIEGRCYGLVAPGYTTAEVVADRLVGGGAEFPGADMSTKLKLLGVDVASFGDAMSVTPDCLEVVVNDPVNQTYAKLVLSNDAKTLLGGVLVGDASSYGVLRPMVGGQLPGDPLALITPADAGSGAAALGVGALPDEAQICSCNNVTKGQLKDAICGGCADVPGLRACTNAGTSCGSCVPLLKQLLEAQGVEQSKALCEHFSQSRAELFEVITATGTRTFSGLIGRFGTGSGCDICKPVVASILASTSSDHILDGEQASLQDSNDHFLANIQRNGSYSVVPRVPGGDITADQLILIGEVAKEFGLYTKITGGQRIDLFGARVEQLPLIWRRLIDGGMESGHAYGKSLRTVKSCVGSDWCRYGQQDSVQLAIDLELRYRGLRAPHKIKMGVSGCARECAEARGKDVGVIATETGWNLYVGGNGGMTPRHAQLLAGDLDTETLIRYIDRFLMFYIRTADRLQRTAPWVESLDGGMDHLRDVVCQDSLGLAEEFEAAMARHVDGYACEWKGVLEDPSKLSRFVSFVNAPETADPTVQFTERSGRKVPIGMPAFAPREDQP</sequence>
<dbReference type="GO" id="GO:0020037">
    <property type="term" value="F:heme binding"/>
    <property type="evidence" value="ECO:0007669"/>
    <property type="project" value="InterPro"/>
</dbReference>
<dbReference type="RefSeq" id="WP_085156886.1">
    <property type="nucleotide sequence ID" value="NZ_AP022612.1"/>
</dbReference>
<comment type="pathway">
    <text evidence="3">Nitrogen metabolism; nitrate reduction (assimilation).</text>
</comment>
<evidence type="ECO:0000259" key="25">
    <source>
        <dbReference type="Pfam" id="PF18267"/>
    </source>
</evidence>
<dbReference type="InterPro" id="IPR017121">
    <property type="entry name" value="Nitrite_Rdtase_lsu"/>
</dbReference>
<evidence type="ECO:0000313" key="27">
    <source>
        <dbReference type="Proteomes" id="UP000466931"/>
    </source>
</evidence>
<dbReference type="Gene3D" id="3.30.413.10">
    <property type="entry name" value="Sulfite Reductase Hemoprotein, domain 1"/>
    <property type="match status" value="1"/>
</dbReference>
<evidence type="ECO:0000256" key="20">
    <source>
        <dbReference type="PIRSR" id="PIRSR037149-1"/>
    </source>
</evidence>
<evidence type="ECO:0000256" key="1">
    <source>
        <dbReference type="ARBA" id="ARBA00001974"/>
    </source>
</evidence>
<dbReference type="SUPFAM" id="SSF56014">
    <property type="entry name" value="Nitrite and sulphite reductase 4Fe-4S domain-like"/>
    <property type="match status" value="1"/>
</dbReference>
<feature type="domain" description="NADH-rubredoxin oxidoreductase C-terminal" evidence="25">
    <location>
        <begin position="325"/>
        <end position="385"/>
    </location>
</feature>
<keyword evidence="14 20" id="KW-0408">Iron</keyword>
<evidence type="ECO:0000259" key="24">
    <source>
        <dbReference type="Pfam" id="PF07992"/>
    </source>
</evidence>
<protein>
    <recommendedName>
        <fullName evidence="5">assimilatory sulfite reductase (ferredoxin)</fullName>
        <ecNumber evidence="5">1.8.7.1</ecNumber>
    </recommendedName>
</protein>
<comment type="cofactor">
    <cofactor evidence="20">
        <name>[4Fe-4S] cluster</name>
        <dbReference type="ChEBI" id="CHEBI:49883"/>
    </cofactor>
    <text evidence="20">Binds 1 [4Fe-4S] cluster per subunit.</text>
</comment>
<dbReference type="PIRSF" id="PIRSF037149">
    <property type="entry name" value="NirB"/>
    <property type="match status" value="1"/>
</dbReference>
<dbReference type="NCBIfam" id="NF011565">
    <property type="entry name" value="PRK14989.1"/>
    <property type="match status" value="1"/>
</dbReference>
<dbReference type="InterPro" id="IPR005117">
    <property type="entry name" value="NiRdtase/SiRdtase_haem-b_fer"/>
</dbReference>
<dbReference type="InterPro" id="IPR007419">
    <property type="entry name" value="BFD-like_2Fe2S-bd_dom"/>
</dbReference>
<comment type="similarity">
    <text evidence="4">Belongs to the nitrite and sulfite reductase 4Fe-4S domain family.</text>
</comment>
<evidence type="ECO:0000256" key="10">
    <source>
        <dbReference type="ARBA" id="ARBA00022723"/>
    </source>
</evidence>
<evidence type="ECO:0000256" key="7">
    <source>
        <dbReference type="ARBA" id="ARBA00022617"/>
    </source>
</evidence>
<dbReference type="InterPro" id="IPR041575">
    <property type="entry name" value="Rubredoxin_C"/>
</dbReference>
<dbReference type="Proteomes" id="UP000466931">
    <property type="component" value="Chromosome"/>
</dbReference>
<dbReference type="EC" id="1.8.7.1" evidence="5"/>
<evidence type="ECO:0000256" key="8">
    <source>
        <dbReference type="ARBA" id="ARBA00022630"/>
    </source>
</evidence>
<dbReference type="Pfam" id="PF07992">
    <property type="entry name" value="Pyr_redox_2"/>
    <property type="match status" value="1"/>
</dbReference>
<feature type="domain" description="Nitrite/Sulfite reductase ferredoxin-like" evidence="22">
    <location>
        <begin position="558"/>
        <end position="619"/>
    </location>
</feature>
<dbReference type="GO" id="GO:0050311">
    <property type="term" value="F:sulfite reductase (ferredoxin) activity"/>
    <property type="evidence" value="ECO:0007669"/>
    <property type="project" value="UniProtKB-EC"/>
</dbReference>
<evidence type="ECO:0000256" key="2">
    <source>
        <dbReference type="ARBA" id="ARBA00003247"/>
    </source>
</evidence>
<evidence type="ECO:0000256" key="6">
    <source>
        <dbReference type="ARBA" id="ARBA00022485"/>
    </source>
</evidence>
<dbReference type="PANTHER" id="PTHR43809">
    <property type="entry name" value="NITRITE REDUCTASE (NADH) LARGE SUBUNIT"/>
    <property type="match status" value="1"/>
</dbReference>
<dbReference type="Pfam" id="PF03460">
    <property type="entry name" value="NIR_SIR_ferr"/>
    <property type="match status" value="1"/>
</dbReference>
<dbReference type="Pfam" id="PF01077">
    <property type="entry name" value="NIR_SIR"/>
    <property type="match status" value="1"/>
</dbReference>
<feature type="domain" description="FAD/NAD(P)-binding" evidence="24">
    <location>
        <begin position="5"/>
        <end position="288"/>
    </location>
</feature>
<comment type="cofactor">
    <cofactor evidence="20">
        <name>siroheme</name>
        <dbReference type="ChEBI" id="CHEBI:60052"/>
    </cofactor>
    <text evidence="20">Binds 1 siroheme per subunit.</text>
</comment>
<feature type="binding site" description="axial binding residue" evidence="20">
    <location>
        <position position="684"/>
    </location>
    <ligand>
        <name>siroheme</name>
        <dbReference type="ChEBI" id="CHEBI:60052"/>
    </ligand>
    <ligandPart>
        <name>Fe</name>
        <dbReference type="ChEBI" id="CHEBI:18248"/>
    </ligandPart>
</feature>
<dbReference type="GO" id="GO:0046872">
    <property type="term" value="F:metal ion binding"/>
    <property type="evidence" value="ECO:0007669"/>
    <property type="project" value="UniProtKB-KW"/>
</dbReference>
<evidence type="ECO:0000259" key="22">
    <source>
        <dbReference type="Pfam" id="PF03460"/>
    </source>
</evidence>
<dbReference type="PRINTS" id="PR00368">
    <property type="entry name" value="FADPNR"/>
</dbReference>
<dbReference type="Gene3D" id="3.50.50.60">
    <property type="entry name" value="FAD/NAD(P)-binding domain"/>
    <property type="match status" value="2"/>
</dbReference>
<keyword evidence="6 20" id="KW-0004">4Fe-4S</keyword>
<dbReference type="SUPFAM" id="SSF51905">
    <property type="entry name" value="FAD/NAD(P)-binding domain"/>
    <property type="match status" value="2"/>
</dbReference>
<evidence type="ECO:0000256" key="9">
    <source>
        <dbReference type="ARBA" id="ARBA00022714"/>
    </source>
</evidence>
<dbReference type="NCBIfam" id="TIGR02374">
    <property type="entry name" value="nitri_red_nirB"/>
    <property type="match status" value="1"/>
</dbReference>
<dbReference type="Gene3D" id="1.10.10.1100">
    <property type="entry name" value="BFD-like [2Fe-2S]-binding domain"/>
    <property type="match status" value="1"/>
</dbReference>
<evidence type="ECO:0000256" key="18">
    <source>
        <dbReference type="ARBA" id="ARBA00049518"/>
    </source>
</evidence>
<dbReference type="InterPro" id="IPR036188">
    <property type="entry name" value="FAD/NAD-bd_sf"/>
</dbReference>
<evidence type="ECO:0000256" key="11">
    <source>
        <dbReference type="ARBA" id="ARBA00022784"/>
    </source>
</evidence>
<dbReference type="EMBL" id="AP022612">
    <property type="protein sequence ID" value="BBZ35817.1"/>
    <property type="molecule type" value="Genomic_DNA"/>
</dbReference>
<evidence type="ECO:0000256" key="12">
    <source>
        <dbReference type="ARBA" id="ARBA00022827"/>
    </source>
</evidence>